<keyword evidence="1" id="KW-0547">Nucleotide-binding</keyword>
<protein>
    <submittedName>
        <fullName evidence="1">ATP-binding protein</fullName>
    </submittedName>
</protein>
<proteinExistence type="predicted"/>
<dbReference type="CDD" id="cd01120">
    <property type="entry name" value="RecA-like_superfamily"/>
    <property type="match status" value="1"/>
</dbReference>
<dbReference type="PRINTS" id="PR00364">
    <property type="entry name" value="DISEASERSIST"/>
</dbReference>
<comment type="caution">
    <text evidence="1">The sequence shown here is derived from an EMBL/GenBank/DDBJ whole genome shotgun (WGS) entry which is preliminary data.</text>
</comment>
<dbReference type="EMBL" id="JANUGP010000015">
    <property type="protein sequence ID" value="MCS0603523.1"/>
    <property type="molecule type" value="Genomic_DNA"/>
</dbReference>
<reference evidence="1 2" key="1">
    <citation type="submission" date="2022-08" db="EMBL/GenBank/DDBJ databases">
        <authorList>
            <person name="Somphong A."/>
            <person name="Phongsopitanun W."/>
        </authorList>
    </citation>
    <scope>NUCLEOTIDE SEQUENCE [LARGE SCALE GENOMIC DNA]</scope>
    <source>
        <strain evidence="1 2">LP11</strain>
    </source>
</reference>
<name>A0ABT2B4S7_9ACTN</name>
<sequence>MHIAPSPDAARADHRAGVASARRQRLFAGRAAELHLLRDSLLGTPPSCQVLWLQGMAGVGKSTLLRRFVAEAREAGKAVRVVDMRSTAPTPEGFLGALEAPGGPKDPELLVIDSGELLGPLESWLRDVYLPGLPVRRPVLVGARRPPSAEWRTDPQWWDVLHTAVLGPMSDAEAGRLLRDRGVPEATVPSLIRAAYGLPLALALFAEARQQAEAEGVGPAGTLEESPELVGELLRLLLRENLSPTRSDALAVLALARVTTEELIRHTLGVPVAEAHALGNWLRGLSFVESTTEGLVPHPLVRRALLADLRWRGLEKYERLHRVLHAHVTERLTRRTGGRWALGAGLAHLGSVSRAVREAVEWEGTDRLHVRSARPEDRDALLDVLGTEYGPAAAATARAWWERQPSAFSLAEEGGALAAVLVAPWLEAGVTELPDDPVAEAALARTRKRAPLRRGERMLLARWSTGSPAAAAFALTTLWATVPRLAVSWTCTHAGQSGLPTLLGLYGQWREAPVAGREGEVVLPYVQDWRGTGFVAWARALCEQLLTDDPTAPTASASGPPEAELPWPAFAEAVKHAYRDARDLRLLADSPLLGTRLVPPGGDAAALRDVLVQTVERLSGYAGQRQLGEVLEITYLSGPRSQRAAASHARLSFSTYRRRLTQALAKAAELLRERELYGVEAR</sequence>
<gene>
    <name evidence="1" type="ORF">NX794_20230</name>
</gene>
<evidence type="ECO:0000313" key="1">
    <source>
        <dbReference type="EMBL" id="MCS0603523.1"/>
    </source>
</evidence>
<dbReference type="RefSeq" id="WP_258780004.1">
    <property type="nucleotide sequence ID" value="NZ_JANUGP010000015.1"/>
</dbReference>
<keyword evidence="1" id="KW-0067">ATP-binding</keyword>
<dbReference type="SUPFAM" id="SSF52540">
    <property type="entry name" value="P-loop containing nucleoside triphosphate hydrolases"/>
    <property type="match status" value="1"/>
</dbReference>
<dbReference type="InterPro" id="IPR027417">
    <property type="entry name" value="P-loop_NTPase"/>
</dbReference>
<evidence type="ECO:0000313" key="2">
    <source>
        <dbReference type="Proteomes" id="UP001205612"/>
    </source>
</evidence>
<dbReference type="Gene3D" id="3.40.50.300">
    <property type="entry name" value="P-loop containing nucleotide triphosphate hydrolases"/>
    <property type="match status" value="1"/>
</dbReference>
<accession>A0ABT2B4S7</accession>
<dbReference type="GO" id="GO:0005524">
    <property type="term" value="F:ATP binding"/>
    <property type="evidence" value="ECO:0007669"/>
    <property type="project" value="UniProtKB-KW"/>
</dbReference>
<keyword evidence="2" id="KW-1185">Reference proteome</keyword>
<dbReference type="Proteomes" id="UP001205612">
    <property type="component" value="Unassembled WGS sequence"/>
</dbReference>
<organism evidence="1 2">
    <name type="scientific">Streptomyces pyxinicus</name>
    <dbReference type="NCBI Taxonomy" id="2970331"/>
    <lineage>
        <taxon>Bacteria</taxon>
        <taxon>Bacillati</taxon>
        <taxon>Actinomycetota</taxon>
        <taxon>Actinomycetes</taxon>
        <taxon>Kitasatosporales</taxon>
        <taxon>Streptomycetaceae</taxon>
        <taxon>Streptomyces</taxon>
    </lineage>
</organism>